<dbReference type="InterPro" id="IPR008915">
    <property type="entry name" value="Peptidase_M50"/>
</dbReference>
<dbReference type="Gene3D" id="2.30.42.10">
    <property type="match status" value="1"/>
</dbReference>
<evidence type="ECO:0000256" key="4">
    <source>
        <dbReference type="ARBA" id="ARBA00022670"/>
    </source>
</evidence>
<name>A0A4Y8ZWC9_9SPHN</name>
<comment type="similarity">
    <text evidence="3 11">Belongs to the peptidase M50B family.</text>
</comment>
<dbReference type="GO" id="GO:0006508">
    <property type="term" value="P:proteolysis"/>
    <property type="evidence" value="ECO:0007669"/>
    <property type="project" value="UniProtKB-KW"/>
</dbReference>
<evidence type="ECO:0000259" key="13">
    <source>
        <dbReference type="PROSITE" id="PS50106"/>
    </source>
</evidence>
<evidence type="ECO:0000256" key="10">
    <source>
        <dbReference type="ARBA" id="ARBA00023136"/>
    </source>
</evidence>
<dbReference type="EMBL" id="SPDV01000001">
    <property type="protein sequence ID" value="TFI60214.1"/>
    <property type="molecule type" value="Genomic_DNA"/>
</dbReference>
<dbReference type="GO" id="GO:0046872">
    <property type="term" value="F:metal ion binding"/>
    <property type="evidence" value="ECO:0007669"/>
    <property type="project" value="UniProtKB-KW"/>
</dbReference>
<keyword evidence="4 14" id="KW-0645">Protease</keyword>
<feature type="region of interest" description="Disordered" evidence="12">
    <location>
        <begin position="1"/>
        <end position="32"/>
    </location>
</feature>
<dbReference type="InterPro" id="IPR041489">
    <property type="entry name" value="PDZ_6"/>
</dbReference>
<dbReference type="InterPro" id="IPR001478">
    <property type="entry name" value="PDZ"/>
</dbReference>
<evidence type="ECO:0000256" key="3">
    <source>
        <dbReference type="ARBA" id="ARBA00007931"/>
    </source>
</evidence>
<dbReference type="InterPro" id="IPR004387">
    <property type="entry name" value="Pept_M50_Zn"/>
</dbReference>
<dbReference type="SMART" id="SM00228">
    <property type="entry name" value="PDZ"/>
    <property type="match status" value="1"/>
</dbReference>
<feature type="transmembrane region" description="Helical" evidence="11">
    <location>
        <begin position="40"/>
        <end position="58"/>
    </location>
</feature>
<feature type="transmembrane region" description="Helical" evidence="11">
    <location>
        <begin position="324"/>
        <end position="346"/>
    </location>
</feature>
<keyword evidence="11" id="KW-0479">Metal-binding</keyword>
<keyword evidence="15" id="KW-1185">Reference proteome</keyword>
<dbReference type="AlphaFoldDB" id="A0A4Y8ZWC9"/>
<dbReference type="PROSITE" id="PS50106">
    <property type="entry name" value="PDZ"/>
    <property type="match status" value="1"/>
</dbReference>
<dbReference type="Proteomes" id="UP000298213">
    <property type="component" value="Unassembled WGS sequence"/>
</dbReference>
<evidence type="ECO:0000256" key="11">
    <source>
        <dbReference type="RuleBase" id="RU362031"/>
    </source>
</evidence>
<evidence type="ECO:0000256" key="6">
    <source>
        <dbReference type="ARBA" id="ARBA00022801"/>
    </source>
</evidence>
<proteinExistence type="inferred from homology"/>
<dbReference type="GO" id="GO:0004222">
    <property type="term" value="F:metalloendopeptidase activity"/>
    <property type="evidence" value="ECO:0007669"/>
    <property type="project" value="InterPro"/>
</dbReference>
<evidence type="ECO:0000256" key="9">
    <source>
        <dbReference type="ARBA" id="ARBA00023049"/>
    </source>
</evidence>
<dbReference type="PANTHER" id="PTHR42837:SF2">
    <property type="entry name" value="MEMBRANE METALLOPROTEASE ARASP2, CHLOROPLASTIC-RELATED"/>
    <property type="match status" value="1"/>
</dbReference>
<feature type="transmembrane region" description="Helical" evidence="11">
    <location>
        <begin position="144"/>
        <end position="169"/>
    </location>
</feature>
<sequence length="411" mass="44282">MLHATIAGLGRGSARDRPRGARRGGRRQTKVHALNSGNPGFLWTVLSFLLVIGPLIFIHELGHYLVGRWFGVKAEVFSIGFGRELAGWTDRRGTRWKLCWLPLGGYVKFAGDMNPASQPSAEWLALPPEERARTFQAKPVWQRFLIVAAGPVTNFLLAILIFCGFLMAYGEPRTPAVIAAIEPGSAAAAAGLRPGDRITAIDGSAIGRFEDIANYVVLRPGERLRISYQRDGRAGETVAVAKAAVERDNFGNQFKRGKLGVGPGARVLEPVSIGGALSGGVRMTGQIVSTTVEGLEQIITGRRSVKELGGPLKIAKFSGEQASLGILAFLWFVAVISINLGFINLLPIPMLDGGHLLLYAIEGVRRKPLRPEAQEWAFRTGLAALLALMVFVTLNDLASFGLLTKLGGLID</sequence>
<dbReference type="PANTHER" id="PTHR42837">
    <property type="entry name" value="REGULATOR OF SIGMA-E PROTEASE RSEP"/>
    <property type="match status" value="1"/>
</dbReference>
<dbReference type="CDD" id="cd23081">
    <property type="entry name" value="cpPDZ_EcRseP-like"/>
    <property type="match status" value="1"/>
</dbReference>
<dbReference type="Pfam" id="PF02163">
    <property type="entry name" value="Peptidase_M50"/>
    <property type="match status" value="1"/>
</dbReference>
<dbReference type="GO" id="GO:0016020">
    <property type="term" value="C:membrane"/>
    <property type="evidence" value="ECO:0007669"/>
    <property type="project" value="UniProtKB-SubCell"/>
</dbReference>
<dbReference type="NCBIfam" id="TIGR00054">
    <property type="entry name" value="RIP metalloprotease RseP"/>
    <property type="match status" value="1"/>
</dbReference>
<evidence type="ECO:0000256" key="8">
    <source>
        <dbReference type="ARBA" id="ARBA00022989"/>
    </source>
</evidence>
<accession>A0A4Y8ZWC9</accession>
<evidence type="ECO:0000256" key="12">
    <source>
        <dbReference type="SAM" id="MobiDB-lite"/>
    </source>
</evidence>
<dbReference type="OrthoDB" id="9782003at2"/>
<evidence type="ECO:0000256" key="5">
    <source>
        <dbReference type="ARBA" id="ARBA00022692"/>
    </source>
</evidence>
<feature type="transmembrane region" description="Helical" evidence="11">
    <location>
        <begin position="376"/>
        <end position="394"/>
    </location>
</feature>
<evidence type="ECO:0000313" key="14">
    <source>
        <dbReference type="EMBL" id="TFI60214.1"/>
    </source>
</evidence>
<keyword evidence="6 11" id="KW-0378">Hydrolase</keyword>
<gene>
    <name evidence="14" type="primary">rseP</name>
    <name evidence="14" type="ORF">E2493_00425</name>
</gene>
<protein>
    <recommendedName>
        <fullName evidence="11">Zinc metalloprotease</fullName>
        <ecNumber evidence="11">3.4.24.-</ecNumber>
    </recommendedName>
</protein>
<keyword evidence="9 11" id="KW-0482">Metalloprotease</keyword>
<keyword evidence="5 11" id="KW-0812">Transmembrane</keyword>
<comment type="cofactor">
    <cofactor evidence="1 11">
        <name>Zn(2+)</name>
        <dbReference type="ChEBI" id="CHEBI:29105"/>
    </cofactor>
</comment>
<feature type="compositionally biased region" description="Basic residues" evidence="12">
    <location>
        <begin position="20"/>
        <end position="30"/>
    </location>
</feature>
<dbReference type="CDD" id="cd06163">
    <property type="entry name" value="S2P-M50_PDZ_RseP-like"/>
    <property type="match status" value="1"/>
</dbReference>
<dbReference type="Pfam" id="PF17820">
    <property type="entry name" value="PDZ_6"/>
    <property type="match status" value="1"/>
</dbReference>
<evidence type="ECO:0000256" key="1">
    <source>
        <dbReference type="ARBA" id="ARBA00001947"/>
    </source>
</evidence>
<evidence type="ECO:0000256" key="2">
    <source>
        <dbReference type="ARBA" id="ARBA00004141"/>
    </source>
</evidence>
<keyword evidence="8 11" id="KW-1133">Transmembrane helix</keyword>
<dbReference type="SUPFAM" id="SSF50156">
    <property type="entry name" value="PDZ domain-like"/>
    <property type="match status" value="1"/>
</dbReference>
<comment type="subcellular location">
    <subcellularLocation>
        <location evidence="2">Membrane</location>
        <topology evidence="2">Multi-pass membrane protein</topology>
    </subcellularLocation>
</comment>
<feature type="domain" description="PDZ" evidence="13">
    <location>
        <begin position="164"/>
        <end position="232"/>
    </location>
</feature>
<dbReference type="InterPro" id="IPR036034">
    <property type="entry name" value="PDZ_sf"/>
</dbReference>
<dbReference type="EC" id="3.4.24.-" evidence="11"/>
<evidence type="ECO:0000313" key="15">
    <source>
        <dbReference type="Proteomes" id="UP000298213"/>
    </source>
</evidence>
<comment type="caution">
    <text evidence="14">The sequence shown here is derived from an EMBL/GenBank/DDBJ whole genome shotgun (WGS) entry which is preliminary data.</text>
</comment>
<organism evidence="14 15">
    <name type="scientific">Sphingomonas parva</name>
    <dbReference type="NCBI Taxonomy" id="2555898"/>
    <lineage>
        <taxon>Bacteria</taxon>
        <taxon>Pseudomonadati</taxon>
        <taxon>Pseudomonadota</taxon>
        <taxon>Alphaproteobacteria</taxon>
        <taxon>Sphingomonadales</taxon>
        <taxon>Sphingomonadaceae</taxon>
        <taxon>Sphingomonas</taxon>
    </lineage>
</organism>
<evidence type="ECO:0000256" key="7">
    <source>
        <dbReference type="ARBA" id="ARBA00022833"/>
    </source>
</evidence>
<keyword evidence="10 11" id="KW-0472">Membrane</keyword>
<reference evidence="14 15" key="1">
    <citation type="submission" date="2019-03" db="EMBL/GenBank/DDBJ databases">
        <title>Genome sequence of Sphingomonas sp. 17J27-24.</title>
        <authorList>
            <person name="Kim M."/>
            <person name="Maeng S."/>
            <person name="Sathiyaraj S."/>
        </authorList>
    </citation>
    <scope>NUCLEOTIDE SEQUENCE [LARGE SCALE GENOMIC DNA]</scope>
    <source>
        <strain evidence="14 15">17J27-24</strain>
    </source>
</reference>
<keyword evidence="7 11" id="KW-0862">Zinc</keyword>